<organism evidence="2 3">
    <name type="scientific">Globodera pallida</name>
    <name type="common">Potato cyst nematode worm</name>
    <name type="synonym">Heterodera pallida</name>
    <dbReference type="NCBI Taxonomy" id="36090"/>
    <lineage>
        <taxon>Eukaryota</taxon>
        <taxon>Metazoa</taxon>
        <taxon>Ecdysozoa</taxon>
        <taxon>Nematoda</taxon>
        <taxon>Chromadorea</taxon>
        <taxon>Rhabditida</taxon>
        <taxon>Tylenchina</taxon>
        <taxon>Tylenchomorpha</taxon>
        <taxon>Tylenchoidea</taxon>
        <taxon>Heteroderidae</taxon>
        <taxon>Heteroderinae</taxon>
        <taxon>Globodera</taxon>
    </lineage>
</organism>
<evidence type="ECO:0000313" key="2">
    <source>
        <dbReference type="Proteomes" id="UP000050741"/>
    </source>
</evidence>
<dbReference type="PANTHER" id="PTHR22744">
    <property type="entry name" value="HELIX LOOP HELIX PROTEIN 21-RELATED"/>
    <property type="match status" value="1"/>
</dbReference>
<accession>A0A183C576</accession>
<sequence>MCETSGFISVRNVLEPNAKSSLLIFSGVRLEDALLVNGKLVNVNKHLLAAHSKYFRILFFGENTKETAQIHIDEVSDAVAAFKKLIATMYPQNEELDDECVEGVFLLANRFLLDCVVNRCVDFLLTKSKKSAICKFRLADQCGIIGMKKILNEMTVEDFAISGENYMDNYSENSKLGADAVKELSERHEELFLFRHEMNTEEERPENN</sequence>
<dbReference type="SMART" id="SM00225">
    <property type="entry name" value="BTB"/>
    <property type="match status" value="1"/>
</dbReference>
<dbReference type="AlphaFoldDB" id="A0A183C576"/>
<protein>
    <submittedName>
        <fullName evidence="3">BTB domain-containing protein</fullName>
    </submittedName>
</protein>
<keyword evidence="2" id="KW-1185">Reference proteome</keyword>
<dbReference type="CDD" id="cd18186">
    <property type="entry name" value="BTB_POZ_ZBTB_KLHL-like"/>
    <property type="match status" value="1"/>
</dbReference>
<reference evidence="2" key="1">
    <citation type="submission" date="2014-05" db="EMBL/GenBank/DDBJ databases">
        <title>The genome and life-stage specific transcriptomes of Globodera pallida elucidate key aspects of plant parasitism by a cyst nematode.</title>
        <authorList>
            <person name="Cotton J.A."/>
            <person name="Lilley C.J."/>
            <person name="Jones L.M."/>
            <person name="Kikuchi T."/>
            <person name="Reid A.J."/>
            <person name="Thorpe P."/>
            <person name="Tsai I.J."/>
            <person name="Beasley H."/>
            <person name="Blok V."/>
            <person name="Cock P.J.A."/>
            <person name="Van den Akker S.E."/>
            <person name="Holroyd N."/>
            <person name="Hunt M."/>
            <person name="Mantelin S."/>
            <person name="Naghra H."/>
            <person name="Pain A."/>
            <person name="Palomares-Rius J.E."/>
            <person name="Zarowiecki M."/>
            <person name="Berriman M."/>
            <person name="Jones J.T."/>
            <person name="Urwin P.E."/>
        </authorList>
    </citation>
    <scope>NUCLEOTIDE SEQUENCE [LARGE SCALE GENOMIC DNA]</scope>
    <source>
        <strain evidence="2">Lindley</strain>
    </source>
</reference>
<dbReference type="WBParaSite" id="GPLIN_000802100">
    <property type="protein sequence ID" value="GPLIN_000802100"/>
    <property type="gene ID" value="GPLIN_000802100"/>
</dbReference>
<dbReference type="Gene3D" id="3.30.710.10">
    <property type="entry name" value="Potassium Channel Kv1.1, Chain A"/>
    <property type="match status" value="1"/>
</dbReference>
<proteinExistence type="predicted"/>
<dbReference type="Proteomes" id="UP000050741">
    <property type="component" value="Unassembled WGS sequence"/>
</dbReference>
<dbReference type="PANTHER" id="PTHR22744:SF14">
    <property type="entry name" value="BTB DOMAIN-CONTAINING PROTEIN-RELATED"/>
    <property type="match status" value="1"/>
</dbReference>
<evidence type="ECO:0000259" key="1">
    <source>
        <dbReference type="PROSITE" id="PS50097"/>
    </source>
</evidence>
<reference evidence="3" key="2">
    <citation type="submission" date="2016-06" db="UniProtKB">
        <authorList>
            <consortium name="WormBaseParasite"/>
        </authorList>
    </citation>
    <scope>IDENTIFICATION</scope>
</reference>
<dbReference type="InterPro" id="IPR011333">
    <property type="entry name" value="SKP1/BTB/POZ_sf"/>
</dbReference>
<dbReference type="PROSITE" id="PS50097">
    <property type="entry name" value="BTB"/>
    <property type="match status" value="1"/>
</dbReference>
<dbReference type="InterPro" id="IPR000210">
    <property type="entry name" value="BTB/POZ_dom"/>
</dbReference>
<feature type="domain" description="BTB" evidence="1">
    <location>
        <begin position="30"/>
        <end position="98"/>
    </location>
</feature>
<dbReference type="SUPFAM" id="SSF54695">
    <property type="entry name" value="POZ domain"/>
    <property type="match status" value="1"/>
</dbReference>
<dbReference type="Pfam" id="PF00651">
    <property type="entry name" value="BTB"/>
    <property type="match status" value="1"/>
</dbReference>
<evidence type="ECO:0000313" key="3">
    <source>
        <dbReference type="WBParaSite" id="GPLIN_000802100"/>
    </source>
</evidence>
<name>A0A183C576_GLOPA</name>